<proteinExistence type="predicted"/>
<protein>
    <submittedName>
        <fullName evidence="1">Uncharacterized protein</fullName>
    </submittedName>
</protein>
<sequence length="62" mass="7710">MTEKLVDLHKYKKAKDDYQKLLNRNPYTLLTFEDFVRVRKFLEEIHRARLMKEKTDHEKEKT</sequence>
<organism evidence="1">
    <name type="scientific">uncultured Desulfobacterium sp</name>
    <dbReference type="NCBI Taxonomy" id="201089"/>
    <lineage>
        <taxon>Bacteria</taxon>
        <taxon>Pseudomonadati</taxon>
        <taxon>Thermodesulfobacteriota</taxon>
        <taxon>Desulfobacteria</taxon>
        <taxon>Desulfobacterales</taxon>
        <taxon>Desulfobacteriaceae</taxon>
        <taxon>Desulfobacterium</taxon>
        <taxon>environmental samples</taxon>
    </lineage>
</organism>
<evidence type="ECO:0000313" key="1">
    <source>
        <dbReference type="EMBL" id="SPD73721.1"/>
    </source>
</evidence>
<dbReference type="AlphaFoldDB" id="A0A445MWJ7"/>
<reference evidence="1" key="1">
    <citation type="submission" date="2018-01" db="EMBL/GenBank/DDBJ databases">
        <authorList>
            <person name="Regsiter A."/>
            <person name="William W."/>
        </authorList>
    </citation>
    <scope>NUCLEOTIDE SEQUENCE</scope>
    <source>
        <strain evidence="1">TRIP AH-1</strain>
    </source>
</reference>
<dbReference type="EMBL" id="OJIN01000104">
    <property type="protein sequence ID" value="SPD73721.1"/>
    <property type="molecule type" value="Genomic_DNA"/>
</dbReference>
<accession>A0A445MWJ7</accession>
<gene>
    <name evidence="1" type="ORF">PITCH_A1920060</name>
</gene>
<name>A0A445MWJ7_9BACT</name>